<dbReference type="Proteomes" id="UP000000724">
    <property type="component" value="Contig Pc00c16"/>
</dbReference>
<keyword evidence="2" id="KW-1185">Reference proteome</keyword>
<reference evidence="1 2" key="1">
    <citation type="journal article" date="2008" name="Nat. Biotechnol.">
        <title>Genome sequencing and analysis of the filamentous fungus Penicillium chrysogenum.</title>
        <authorList>
            <person name="van den Berg M.A."/>
            <person name="Albang R."/>
            <person name="Albermann K."/>
            <person name="Badger J.H."/>
            <person name="Daran J.-M."/>
            <person name="Driessen A.J.M."/>
            <person name="Garcia-Estrada C."/>
            <person name="Fedorova N.D."/>
            <person name="Harris D.M."/>
            <person name="Heijne W.H.M."/>
            <person name="Joardar V.S."/>
            <person name="Kiel J.A.K.W."/>
            <person name="Kovalchuk A."/>
            <person name="Martin J.F."/>
            <person name="Nierman W.C."/>
            <person name="Nijland J.G."/>
            <person name="Pronk J.T."/>
            <person name="Roubos J.A."/>
            <person name="van der Klei I.J."/>
            <person name="van Peij N.N.M.E."/>
            <person name="Veenhuis M."/>
            <person name="von Doehren H."/>
            <person name="Wagner C."/>
            <person name="Wortman J.R."/>
            <person name="Bovenberg R.A.L."/>
        </authorList>
    </citation>
    <scope>NUCLEOTIDE SEQUENCE [LARGE SCALE GENOMIC DNA]</scope>
    <source>
        <strain evidence="2">ATCC 28089 / DSM 1075 / NRRL 1951 / Wisconsin 54-1255</strain>
    </source>
</reference>
<evidence type="ECO:0000313" key="2">
    <source>
        <dbReference type="Proteomes" id="UP000000724"/>
    </source>
</evidence>
<dbReference type="HOGENOM" id="CLU_1778097_0_0_1"/>
<proteinExistence type="predicted"/>
<organism evidence="1 2">
    <name type="scientific">Penicillium rubens (strain ATCC 28089 / DSM 1075 / NRRL 1951 / Wisconsin 54-1255)</name>
    <name type="common">Penicillium chrysogenum</name>
    <dbReference type="NCBI Taxonomy" id="500485"/>
    <lineage>
        <taxon>Eukaryota</taxon>
        <taxon>Fungi</taxon>
        <taxon>Dikarya</taxon>
        <taxon>Ascomycota</taxon>
        <taxon>Pezizomycotina</taxon>
        <taxon>Eurotiomycetes</taxon>
        <taxon>Eurotiomycetidae</taxon>
        <taxon>Eurotiales</taxon>
        <taxon>Aspergillaceae</taxon>
        <taxon>Penicillium</taxon>
        <taxon>Penicillium chrysogenum species complex</taxon>
    </lineage>
</organism>
<dbReference type="VEuPathDB" id="FungiDB:PCH_Pc16g03840"/>
<sequence length="146" mass="17050">MEMPQRLGLDESEHLYGRNSFILPDMEIYIEIWPQRLELDESEHLYNVNSFILSDIDIYMVCTVEMPQRLGLDESEHFLKSGKIRQNQAKLRHPPYKIRHPTPGRYTPSQIPLFVFVNYKVLDLVLGKCSTSVKKWINNASSGLIQ</sequence>
<evidence type="ECO:0000313" key="1">
    <source>
        <dbReference type="EMBL" id="CAP93054.1"/>
    </source>
</evidence>
<gene>
    <name evidence="1" type="ORF">Pc16g03840</name>
    <name evidence="1" type="ORF">PCH_Pc16g03840</name>
</gene>
<accession>B6H7Z3</accession>
<protein>
    <submittedName>
        <fullName evidence="1">Uncharacterized protein</fullName>
    </submittedName>
</protein>
<name>B6H7Z3_PENRW</name>
<dbReference type="EMBL" id="AM920431">
    <property type="protein sequence ID" value="CAP93054.1"/>
    <property type="molecule type" value="Genomic_DNA"/>
</dbReference>
<dbReference type="AlphaFoldDB" id="B6H7Z3"/>